<accession>A0A0G4GCN1</accession>
<dbReference type="InParanoid" id="A0A0G4GCN1"/>
<dbReference type="AlphaFoldDB" id="A0A0G4GCN1"/>
<feature type="region of interest" description="Disordered" evidence="1">
    <location>
        <begin position="1"/>
        <end position="23"/>
    </location>
</feature>
<proteinExistence type="predicted"/>
<feature type="transmembrane region" description="Helical" evidence="2">
    <location>
        <begin position="275"/>
        <end position="295"/>
    </location>
</feature>
<evidence type="ECO:0000256" key="2">
    <source>
        <dbReference type="SAM" id="Phobius"/>
    </source>
</evidence>
<feature type="transmembrane region" description="Helical" evidence="2">
    <location>
        <begin position="248"/>
        <end position="266"/>
    </location>
</feature>
<feature type="transmembrane region" description="Helical" evidence="2">
    <location>
        <begin position="34"/>
        <end position="55"/>
    </location>
</feature>
<dbReference type="PANTHER" id="PTHR33802:SF1">
    <property type="entry name" value="XK-RELATED PROTEIN"/>
    <property type="match status" value="1"/>
</dbReference>
<dbReference type="Proteomes" id="UP000041254">
    <property type="component" value="Unassembled WGS sequence"/>
</dbReference>
<evidence type="ECO:0000313" key="3">
    <source>
        <dbReference type="EMBL" id="CEM26897.1"/>
    </source>
</evidence>
<feature type="transmembrane region" description="Helical" evidence="2">
    <location>
        <begin position="212"/>
        <end position="236"/>
    </location>
</feature>
<dbReference type="PhylomeDB" id="A0A0G4GCN1"/>
<sequence length="337" mass="37160">MGPTFSTVQSTAPDNPSPGGTSGRCRVKISRQAAAGLVAVLFVLTVVLFALNLAFNFDSSRSAILGEEVKSVGKVSDKYDTPITPAGSAFAIWGVIYLWNTLLLVFALYDAFMPLVCGFRIGRRRHQDEGDQTGAFDKHLLTPLFYVSYSLACVSNAVWVYVWTNEMLGLSVLFLLFVNIGLWGAIAAVFWKGRSVPEPCNCNFDAFTFHALVVNGLFIYATWVVVALLLNLISWVTYDLETLSAERMATVSLSILICAVALWFAARVVLLRGQFLTLCLFTDFAVLLWALSWSLHRNYDAGSTNTILTIAPLVLIGVCFILYTCLWLFVLASERRG</sequence>
<feature type="transmembrane region" description="Helical" evidence="2">
    <location>
        <begin position="90"/>
        <end position="119"/>
    </location>
</feature>
<keyword evidence="2" id="KW-0812">Transmembrane</keyword>
<evidence type="ECO:0000256" key="1">
    <source>
        <dbReference type="SAM" id="MobiDB-lite"/>
    </source>
</evidence>
<dbReference type="PANTHER" id="PTHR33802">
    <property type="entry name" value="SI:CH211-161H7.5-RELATED"/>
    <property type="match status" value="1"/>
</dbReference>
<feature type="transmembrane region" description="Helical" evidence="2">
    <location>
        <begin position="307"/>
        <end position="332"/>
    </location>
</feature>
<dbReference type="EMBL" id="CDMY01000624">
    <property type="protein sequence ID" value="CEM26897.1"/>
    <property type="molecule type" value="Genomic_DNA"/>
</dbReference>
<name>A0A0G4GCN1_VITBC</name>
<feature type="transmembrane region" description="Helical" evidence="2">
    <location>
        <begin position="140"/>
        <end position="162"/>
    </location>
</feature>
<keyword evidence="4" id="KW-1185">Reference proteome</keyword>
<protein>
    <submittedName>
        <fullName evidence="3">Uncharacterized protein</fullName>
    </submittedName>
</protein>
<reference evidence="3 4" key="1">
    <citation type="submission" date="2014-11" db="EMBL/GenBank/DDBJ databases">
        <authorList>
            <person name="Zhu J."/>
            <person name="Qi W."/>
            <person name="Song R."/>
        </authorList>
    </citation>
    <scope>NUCLEOTIDE SEQUENCE [LARGE SCALE GENOMIC DNA]</scope>
</reference>
<dbReference type="OrthoDB" id="422620at2759"/>
<dbReference type="VEuPathDB" id="CryptoDB:Vbra_22134"/>
<feature type="transmembrane region" description="Helical" evidence="2">
    <location>
        <begin position="168"/>
        <end position="191"/>
    </location>
</feature>
<organism evidence="3 4">
    <name type="scientific">Vitrella brassicaformis (strain CCMP3155)</name>
    <dbReference type="NCBI Taxonomy" id="1169540"/>
    <lineage>
        <taxon>Eukaryota</taxon>
        <taxon>Sar</taxon>
        <taxon>Alveolata</taxon>
        <taxon>Colpodellida</taxon>
        <taxon>Vitrellaceae</taxon>
        <taxon>Vitrella</taxon>
    </lineage>
</organism>
<gene>
    <name evidence="3" type="ORF">Vbra_22134</name>
</gene>
<evidence type="ECO:0000313" key="4">
    <source>
        <dbReference type="Proteomes" id="UP000041254"/>
    </source>
</evidence>
<keyword evidence="2" id="KW-0472">Membrane</keyword>
<keyword evidence="2" id="KW-1133">Transmembrane helix</keyword>
<feature type="compositionally biased region" description="Polar residues" evidence="1">
    <location>
        <begin position="1"/>
        <end position="14"/>
    </location>
</feature>